<comment type="function">
    <text evidence="1">Involved in endocytosis.</text>
</comment>
<protein>
    <recommendedName>
        <fullName evidence="7">Ubiquitin-like protease family profile domain-containing protein</fullName>
    </recommendedName>
</protein>
<dbReference type="InterPro" id="IPR003653">
    <property type="entry name" value="Peptidase_C48_C"/>
</dbReference>
<dbReference type="InterPro" id="IPR011990">
    <property type="entry name" value="TPR-like_helical_dom_sf"/>
</dbReference>
<dbReference type="SUPFAM" id="SSF48452">
    <property type="entry name" value="TPR-like"/>
    <property type="match status" value="2"/>
</dbReference>
<evidence type="ECO:0000259" key="7">
    <source>
        <dbReference type="PROSITE" id="PS50600"/>
    </source>
</evidence>
<dbReference type="GO" id="GO:0008234">
    <property type="term" value="F:cysteine-type peptidase activity"/>
    <property type="evidence" value="ECO:0007669"/>
    <property type="project" value="InterPro"/>
</dbReference>
<dbReference type="Gene3D" id="1.25.40.10">
    <property type="entry name" value="Tetratricopeptide repeat domain"/>
    <property type="match status" value="2"/>
</dbReference>
<sequence length="1628" mass="184946">MDQKANQLLQEIDLARCRAQWSTAIELSKKYKKIKPQDSVLDITICTEVDLIQLLKSTTDIEKRGWDVIHQHDSPQDIALLPIIDPKKVKHLISRLDFLNIDQNEHIDLNNTNNWQEQAGIHYYLNGFFSKILLARIYFESGQYDLALTALQNLALRIEDVETGYGLVLLIQARAIKGICLEKQNNFEAAIEAYEAAWQAVELQPQERGVMLSFWIEECLYRGCLLRLQLSHSVKETLAMMRAYVQLVSSHWSPHWRMFRRWIIFKFYAEYLVKTCQNKTFVTSANNSLSNDAAAFEELATLMTLFRHLFTIISPHLTSQAQSQYGISLSHIMMTSHDKIGWGEINHIRRVLQYLYQVKSVTFNNPTISRYIFFTLMRLGSLEESKYALHAYLDLVGVPDFDQDILLDDVFVGGATEASDATHEPHEKDSATAIAPPLSTTSKATSIINRLIEMQDENIDSVINVLLCGIYLYGHEEQNGKIAAYLSDLGLDLLLQSKHKAYWAEIYRSRGCAYSLLASQCKDPDDRVSHHQTALECLQNAIEKNRACWKSFYTLSLQQALMRDTHAAVVYIRRSLELNPHYAPSWHLLSLLYSCKRTDRLSLAAQTLELGLQVAEKQQSVWSLGAIPVYSWTKGEVNANDVFERAETLVSMRMSQLVLSEAKKGPEGVIDQYQDLFSLYSQLTQQLGLLETTSVPSTPTDFLSSSISTSSTTNRPRRKSSISLIRRTSLTSLANSITGGNSSSIKANGRPRSSSVESKISVKSPSVARRAESDTDDFSDDSTVSRQSSYSHRQKKQHQPTFKSAAQQQQEAVDLKKRSLQLIDLGLARRIGTAAANPAKHNGSSRSFFTNESSQGAVSLASMLTPSYSMGSLRSNSVSSKSSSVLPGHNKVVTKDGLIVSTFYQHHQVFQLRKKTRWHSLLVTLWLMSAKTFMRANLLEEANKALGEAEQLGLGDPNVWWHLGQLSIQVSEIISRKKILSLDDEKSIREMKQVATDSFEKALILDPDHVPSQIAKASILTCDLALGLLEQITLGLGWDSSEAWYQYAQRRLHRETDTPNVGTSRNSRRSSAKGNPIQVPSNSYAEVNLINKLSQKQKIIGNMHTKNQSRRAEKFDKPNPQPTRASSRIVPSKKKEDVIEIDSDPENHFVEPEIMVPEEKPRKRRLIQQDPEESAQDTYTPPRFPRRKTANSPLNVTPSRSYNSSQLYSTRIQSIMNLTKPPADAKHFLENFIENCPKPKEPKIDLAPLMLQSRMKVNETKEKPKKFGEKYVIGEKSFYPEDDDFKEEKNSTVDDVSKIGNPTTDAVKRQLSPIASPAVSPSVSPSCLTRQVTKKPLPPDPIDDYEIEPTGPDEHILNYPFNKKKSITVYERDFERLEDETYLNDTLIDVFPKIWADEYPEASIYTFSSFFFTKLSGPYSTIHYDTVQRWTSSIDIFKKDYIIIPVAQNNHWFILLVVNPGYCIQGTKGLNYHDNFPDLDKEEIPVKSSRKKTISAGTTLNANKPYIMALDPLGLNKQTTAKCVLQYLKKEAITKLNIEESDFLAPEIVMTPCPGQDNFTDCGVFCLHYMKSLYQYPDIMMDVLYKNQKNDEKWDMDDTIGNFRCVLKRLLKKKMKDYRELMFSELLD</sequence>
<feature type="compositionally biased region" description="Low complexity" evidence="6">
    <location>
        <begin position="750"/>
        <end position="766"/>
    </location>
</feature>
<dbReference type="GO" id="GO:0019783">
    <property type="term" value="F:ubiquitin-like protein peptidase activity"/>
    <property type="evidence" value="ECO:0007669"/>
    <property type="project" value="UniProtKB-ARBA"/>
</dbReference>
<reference evidence="8" key="1">
    <citation type="submission" date="2020-12" db="EMBL/GenBank/DDBJ databases">
        <title>Metabolic potential, ecology and presence of endohyphal bacteria is reflected in genomic diversity of Mucoromycotina.</title>
        <authorList>
            <person name="Muszewska A."/>
            <person name="Okrasinska A."/>
            <person name="Steczkiewicz K."/>
            <person name="Drgas O."/>
            <person name="Orlowska M."/>
            <person name="Perlinska-Lenart U."/>
            <person name="Aleksandrzak-Piekarczyk T."/>
            <person name="Szatraj K."/>
            <person name="Zielenkiewicz U."/>
            <person name="Pilsyk S."/>
            <person name="Malc E."/>
            <person name="Mieczkowski P."/>
            <person name="Kruszewska J.S."/>
            <person name="Biernat P."/>
            <person name="Pawlowska J."/>
        </authorList>
    </citation>
    <scope>NUCLEOTIDE SEQUENCE</scope>
    <source>
        <strain evidence="8">CBS 226.32</strain>
    </source>
</reference>
<gene>
    <name evidence="8" type="ORF">INT46_011777</name>
</gene>
<dbReference type="OrthoDB" id="29013at2759"/>
<dbReference type="PANTHER" id="PTHR23083">
    <property type="entry name" value="TETRATRICOPEPTIDE REPEAT PROTEIN, TPR"/>
    <property type="match status" value="1"/>
</dbReference>
<evidence type="ECO:0000256" key="6">
    <source>
        <dbReference type="SAM" id="MobiDB-lite"/>
    </source>
</evidence>
<organism evidence="8 9">
    <name type="scientific">Mucor plumbeus</name>
    <dbReference type="NCBI Taxonomy" id="97098"/>
    <lineage>
        <taxon>Eukaryota</taxon>
        <taxon>Fungi</taxon>
        <taxon>Fungi incertae sedis</taxon>
        <taxon>Mucoromycota</taxon>
        <taxon>Mucoromycotina</taxon>
        <taxon>Mucoromycetes</taxon>
        <taxon>Mucorales</taxon>
        <taxon>Mucorineae</taxon>
        <taxon>Mucoraceae</taxon>
        <taxon>Mucor</taxon>
    </lineage>
</organism>
<comment type="caution">
    <text evidence="8">The sequence shown here is derived from an EMBL/GenBank/DDBJ whole genome shotgun (WGS) entry which is preliminary data.</text>
</comment>
<dbReference type="SMART" id="SM00028">
    <property type="entry name" value="TPR"/>
    <property type="match status" value="4"/>
</dbReference>
<feature type="region of interest" description="Disordered" evidence="6">
    <location>
        <begin position="1283"/>
        <end position="1302"/>
    </location>
</feature>
<dbReference type="Proteomes" id="UP000650833">
    <property type="component" value="Unassembled WGS sequence"/>
</dbReference>
<feature type="compositionally biased region" description="Polar residues" evidence="6">
    <location>
        <begin position="1190"/>
        <end position="1202"/>
    </location>
</feature>
<feature type="compositionally biased region" description="Polar residues" evidence="6">
    <location>
        <begin position="722"/>
        <end position="746"/>
    </location>
</feature>
<feature type="compositionally biased region" description="Polar residues" evidence="6">
    <location>
        <begin position="799"/>
        <end position="810"/>
    </location>
</feature>
<evidence type="ECO:0000256" key="2">
    <source>
        <dbReference type="ARBA" id="ARBA00005234"/>
    </source>
</evidence>
<evidence type="ECO:0000313" key="9">
    <source>
        <dbReference type="Proteomes" id="UP000650833"/>
    </source>
</evidence>
<evidence type="ECO:0000256" key="4">
    <source>
        <dbReference type="ARBA" id="ARBA00022801"/>
    </source>
</evidence>
<evidence type="ECO:0000256" key="3">
    <source>
        <dbReference type="ARBA" id="ARBA00022670"/>
    </source>
</evidence>
<feature type="compositionally biased region" description="Basic and acidic residues" evidence="6">
    <location>
        <begin position="1286"/>
        <end position="1297"/>
    </location>
</feature>
<feature type="region of interest" description="Disordered" evidence="6">
    <location>
        <begin position="1103"/>
        <end position="1136"/>
    </location>
</feature>
<proteinExistence type="inferred from homology"/>
<feature type="region of interest" description="Disordered" evidence="6">
    <location>
        <begin position="696"/>
        <end position="810"/>
    </location>
</feature>
<evidence type="ECO:0000256" key="5">
    <source>
        <dbReference type="ARBA" id="ARBA00038251"/>
    </source>
</evidence>
<feature type="region of interest" description="Disordered" evidence="6">
    <location>
        <begin position="1156"/>
        <end position="1202"/>
    </location>
</feature>
<keyword evidence="4" id="KW-0378">Hydrolase</keyword>
<keyword evidence="9" id="KW-1185">Reference proteome</keyword>
<dbReference type="PANTHER" id="PTHR23083:SF464">
    <property type="entry name" value="TETRATRICOPEPTIDE REPEAT DOMAIN 7, ISOFORM A"/>
    <property type="match status" value="1"/>
</dbReference>
<dbReference type="Gene3D" id="3.40.395.10">
    <property type="entry name" value="Adenoviral Proteinase, Chain A"/>
    <property type="match status" value="1"/>
</dbReference>
<dbReference type="SUPFAM" id="SSF54001">
    <property type="entry name" value="Cysteine proteinases"/>
    <property type="match status" value="1"/>
</dbReference>
<dbReference type="EMBL" id="JAEPRC010000563">
    <property type="protein sequence ID" value="KAG2194816.1"/>
    <property type="molecule type" value="Genomic_DNA"/>
</dbReference>
<evidence type="ECO:0000313" key="8">
    <source>
        <dbReference type="EMBL" id="KAG2194816.1"/>
    </source>
</evidence>
<accession>A0A8H7QLQ2</accession>
<comment type="similarity">
    <text evidence="5">Belongs to the YPP1 family.</text>
</comment>
<feature type="compositionally biased region" description="Low complexity" evidence="6">
    <location>
        <begin position="704"/>
        <end position="714"/>
    </location>
</feature>
<name>A0A8H7QLQ2_9FUNG</name>
<dbReference type="PROSITE" id="PS50600">
    <property type="entry name" value="ULP_PROTEASE"/>
    <property type="match status" value="1"/>
</dbReference>
<dbReference type="GO" id="GO:0006508">
    <property type="term" value="P:proteolysis"/>
    <property type="evidence" value="ECO:0007669"/>
    <property type="project" value="UniProtKB-KW"/>
</dbReference>
<feature type="domain" description="Ubiquitin-like protease family profile" evidence="7">
    <location>
        <begin position="1367"/>
        <end position="1573"/>
    </location>
</feature>
<feature type="region of interest" description="Disordered" evidence="6">
    <location>
        <begin position="1055"/>
        <end position="1080"/>
    </location>
</feature>
<evidence type="ECO:0000256" key="1">
    <source>
        <dbReference type="ARBA" id="ARBA00002550"/>
    </source>
</evidence>
<dbReference type="InterPro" id="IPR038765">
    <property type="entry name" value="Papain-like_cys_pep_sf"/>
</dbReference>
<dbReference type="Pfam" id="PF02902">
    <property type="entry name" value="Peptidase_C48"/>
    <property type="match status" value="1"/>
</dbReference>
<dbReference type="InterPro" id="IPR051722">
    <property type="entry name" value="Endocytosis_PI4K-reg_protein"/>
</dbReference>
<comment type="similarity">
    <text evidence="2">Belongs to the peptidase C48 family.</text>
</comment>
<dbReference type="InterPro" id="IPR019734">
    <property type="entry name" value="TPR_rpt"/>
</dbReference>
<keyword evidence="3" id="KW-0645">Protease</keyword>